<accession>Q2W1D6</accession>
<reference evidence="8 9" key="1">
    <citation type="journal article" date="2005" name="DNA Res.">
        <title>Complete genome sequence of the facultative anaerobic magnetotactic bacterium Magnetospirillum sp. strain AMB-1.</title>
        <authorList>
            <person name="Matsunaga T."/>
            <person name="Okamura Y."/>
            <person name="Fukuda Y."/>
            <person name="Wahyudi A.T."/>
            <person name="Murase Y."/>
            <person name="Takeyama H."/>
        </authorList>
    </citation>
    <scope>NUCLEOTIDE SEQUENCE [LARGE SCALE GENOMIC DNA]</scope>
    <source>
        <strain evidence="9">ATCC 700264 / AMB-1</strain>
    </source>
</reference>
<dbReference type="SUPFAM" id="SSF51206">
    <property type="entry name" value="cAMP-binding domain-like"/>
    <property type="match status" value="1"/>
</dbReference>
<dbReference type="InterPro" id="IPR014710">
    <property type="entry name" value="RmlC-like_jellyroll"/>
</dbReference>
<keyword evidence="3 5" id="KW-1133">Transmembrane helix</keyword>
<dbReference type="GO" id="GO:0016020">
    <property type="term" value="C:membrane"/>
    <property type="evidence" value="ECO:0007669"/>
    <property type="project" value="UniProtKB-SubCell"/>
</dbReference>
<dbReference type="CDD" id="cd07042">
    <property type="entry name" value="STAS_SulP_like_sulfate_transporter"/>
    <property type="match status" value="1"/>
</dbReference>
<organism evidence="8 9">
    <name type="scientific">Paramagnetospirillum magneticum (strain ATCC 700264 / AMB-1)</name>
    <name type="common">Magnetospirillum magneticum</name>
    <dbReference type="NCBI Taxonomy" id="342108"/>
    <lineage>
        <taxon>Bacteria</taxon>
        <taxon>Pseudomonadati</taxon>
        <taxon>Pseudomonadota</taxon>
        <taxon>Alphaproteobacteria</taxon>
        <taxon>Rhodospirillales</taxon>
        <taxon>Magnetospirillaceae</taxon>
        <taxon>Paramagnetospirillum</taxon>
    </lineage>
</organism>
<feature type="transmembrane region" description="Helical" evidence="5">
    <location>
        <begin position="172"/>
        <end position="194"/>
    </location>
</feature>
<feature type="transmembrane region" description="Helical" evidence="5">
    <location>
        <begin position="101"/>
        <end position="122"/>
    </location>
</feature>
<dbReference type="STRING" id="342108.amb3535"/>
<dbReference type="PROSITE" id="PS50801">
    <property type="entry name" value="STAS"/>
    <property type="match status" value="1"/>
</dbReference>
<protein>
    <submittedName>
        <fullName evidence="8">Sulfate permease and related transporters</fullName>
    </submittedName>
</protein>
<feature type="transmembrane region" description="Helical" evidence="5">
    <location>
        <begin position="134"/>
        <end position="152"/>
    </location>
</feature>
<dbReference type="InterPro" id="IPR011547">
    <property type="entry name" value="SLC26A/SulP_dom"/>
</dbReference>
<evidence type="ECO:0000313" key="8">
    <source>
        <dbReference type="EMBL" id="BAE52339.1"/>
    </source>
</evidence>
<dbReference type="InterPro" id="IPR036513">
    <property type="entry name" value="STAS_dom_sf"/>
</dbReference>
<evidence type="ECO:0000256" key="1">
    <source>
        <dbReference type="ARBA" id="ARBA00004141"/>
    </source>
</evidence>
<dbReference type="PANTHER" id="PTHR43310:SF1">
    <property type="entry name" value="SULFATE TRANSPORTER YBAR-RELATED"/>
    <property type="match status" value="1"/>
</dbReference>
<comment type="subcellular location">
    <subcellularLocation>
        <location evidence="1">Membrane</location>
        <topology evidence="1">Multi-pass membrane protein</topology>
    </subcellularLocation>
</comment>
<dbReference type="InterPro" id="IPR018490">
    <property type="entry name" value="cNMP-bd_dom_sf"/>
</dbReference>
<name>Q2W1D6_PARM1</name>
<feature type="transmembrane region" description="Helical" evidence="5">
    <location>
        <begin position="393"/>
        <end position="425"/>
    </location>
</feature>
<dbReference type="AlphaFoldDB" id="Q2W1D6"/>
<feature type="transmembrane region" description="Helical" evidence="5">
    <location>
        <begin position="302"/>
        <end position="322"/>
    </location>
</feature>
<keyword evidence="2 5" id="KW-0812">Transmembrane</keyword>
<evidence type="ECO:0000259" key="6">
    <source>
        <dbReference type="PROSITE" id="PS50042"/>
    </source>
</evidence>
<feature type="transmembrane region" description="Helical" evidence="5">
    <location>
        <begin position="201"/>
        <end position="218"/>
    </location>
</feature>
<dbReference type="Pfam" id="PF00916">
    <property type="entry name" value="Sulfate_transp"/>
    <property type="match status" value="1"/>
</dbReference>
<evidence type="ECO:0000256" key="4">
    <source>
        <dbReference type="ARBA" id="ARBA00023136"/>
    </source>
</evidence>
<dbReference type="PROSITE" id="PS00889">
    <property type="entry name" value="CNMP_BINDING_2"/>
    <property type="match status" value="1"/>
</dbReference>
<proteinExistence type="predicted"/>
<evidence type="ECO:0000256" key="3">
    <source>
        <dbReference type="ARBA" id="ARBA00022989"/>
    </source>
</evidence>
<dbReference type="Gene3D" id="2.60.120.10">
    <property type="entry name" value="Jelly Rolls"/>
    <property type="match status" value="1"/>
</dbReference>
<feature type="transmembrane region" description="Helical" evidence="5">
    <location>
        <begin position="363"/>
        <end position="381"/>
    </location>
</feature>
<dbReference type="Pfam" id="PF01740">
    <property type="entry name" value="STAS"/>
    <property type="match status" value="1"/>
</dbReference>
<feature type="domain" description="Cyclic nucleotide-binding" evidence="6">
    <location>
        <begin position="599"/>
        <end position="696"/>
    </location>
</feature>
<dbReference type="InterPro" id="IPR002645">
    <property type="entry name" value="STAS_dom"/>
</dbReference>
<dbReference type="Gene3D" id="3.30.750.24">
    <property type="entry name" value="STAS domain"/>
    <property type="match status" value="1"/>
</dbReference>
<feature type="transmembrane region" description="Helical" evidence="5">
    <location>
        <begin position="328"/>
        <end position="351"/>
    </location>
</feature>
<dbReference type="EMBL" id="AP007255">
    <property type="protein sequence ID" value="BAE52339.1"/>
    <property type="molecule type" value="Genomic_DNA"/>
</dbReference>
<dbReference type="InterPro" id="IPR052706">
    <property type="entry name" value="Membrane-Transporter-like"/>
</dbReference>
<dbReference type="InterPro" id="IPR000595">
    <property type="entry name" value="cNMP-bd_dom"/>
</dbReference>
<dbReference type="InterPro" id="IPR018488">
    <property type="entry name" value="cNMP-bd_CS"/>
</dbReference>
<evidence type="ECO:0000313" key="9">
    <source>
        <dbReference type="Proteomes" id="UP000007058"/>
    </source>
</evidence>
<evidence type="ECO:0000256" key="2">
    <source>
        <dbReference type="ARBA" id="ARBA00022692"/>
    </source>
</evidence>
<keyword evidence="4 5" id="KW-0472">Membrane</keyword>
<dbReference type="HOGENOM" id="CLU_003182_4_2_5"/>
<dbReference type="Proteomes" id="UP000007058">
    <property type="component" value="Chromosome"/>
</dbReference>
<dbReference type="Pfam" id="PF00027">
    <property type="entry name" value="cNMP_binding"/>
    <property type="match status" value="1"/>
</dbReference>
<evidence type="ECO:0000256" key="5">
    <source>
        <dbReference type="SAM" id="Phobius"/>
    </source>
</evidence>
<feature type="domain" description="STAS" evidence="7">
    <location>
        <begin position="463"/>
        <end position="570"/>
    </location>
</feature>
<feature type="transmembrane region" description="Helical" evidence="5">
    <location>
        <begin position="12"/>
        <end position="34"/>
    </location>
</feature>
<keyword evidence="9" id="KW-1185">Reference proteome</keyword>
<gene>
    <name evidence="8" type="ordered locus">amb3535</name>
</gene>
<dbReference type="PROSITE" id="PS50042">
    <property type="entry name" value="CNMP_BINDING_3"/>
    <property type="match status" value="1"/>
</dbReference>
<sequence length="731" mass="77227">MTISRQELPAALVAGAVTGLVVVILSLSFAVLIFSGELAGHVGTAIGMALFTAVVVGALVALFSSYPGTIAFPQDKIAPILALMASLIVAETPPGTDPEQVFATVASALMLATALTGGLLFALGYFRLGGFIRFIPYPVIGGFLAGTGWLLVKGAIKVMTGHAPTLEGVPHLFAVAEAVKWMPGLAFALVLIVGMRRWKHVATLPLLLAGGILGYHLVARLLGQSLEGLEQGGYLLGHLPAAGGWRPDAVIRALSADWLMIADQAGSVSTILLISAIGVLLNSSGIEVAANQDMDLNRELKIAGIANLVSGAGGGIIGFHTLGLSSMVLKMGVCSRLVGLISALVCLAMLVIGTEPLALFPKAVLGGLLMFIGLGFLEEWLVDGRHHMPGADYAIIVMIVAVVGTFGYLQGAAVGIVACVVLFVVNYSRVAVAKHELTAADVSSNVDRPREEVALLKAHGGRILIYSLQGFMFFGTANKLLTRVIGRCGDPGPDMVEAVVFDFRRVSGIDTSAAMSFVKLRQFAEKRGLSLVFAGQNAEAGMVLERAGFVGAEGATWRSAPDLDHALEWSENRLLARLEVEARSKPRSLMADLAEDLGEPLQVARMMSFVETLDVPAGTVVLQQGSAAHDLFILESGQVTVRLITDNGTSIRLRTMHAGTVVGEMGLYLNEERSASVVADADCVIHRLTARNLIRMEAEAPSVAAAFHRLMARQLAERLRNTDHMIRALTD</sequence>
<dbReference type="RefSeq" id="WP_011385894.1">
    <property type="nucleotide sequence ID" value="NC_007626.1"/>
</dbReference>
<dbReference type="KEGG" id="mag:amb3535"/>
<evidence type="ECO:0000259" key="7">
    <source>
        <dbReference type="PROSITE" id="PS50801"/>
    </source>
</evidence>
<dbReference type="SUPFAM" id="SSF52091">
    <property type="entry name" value="SpoIIaa-like"/>
    <property type="match status" value="1"/>
</dbReference>
<feature type="transmembrane region" description="Helical" evidence="5">
    <location>
        <begin position="46"/>
        <end position="65"/>
    </location>
</feature>
<feature type="transmembrane region" description="Helical" evidence="5">
    <location>
        <begin position="77"/>
        <end position="95"/>
    </location>
</feature>
<dbReference type="SMART" id="SM00100">
    <property type="entry name" value="cNMP"/>
    <property type="match status" value="1"/>
</dbReference>
<dbReference type="PANTHER" id="PTHR43310">
    <property type="entry name" value="SULFATE TRANSPORTER YBAR-RELATED"/>
    <property type="match status" value="1"/>
</dbReference>
<dbReference type="CDD" id="cd00038">
    <property type="entry name" value="CAP_ED"/>
    <property type="match status" value="1"/>
</dbReference>